<keyword evidence="4 10" id="KW-0762">Sugar transport</keyword>
<keyword evidence="8 9" id="KW-0472">Membrane</keyword>
<dbReference type="PANTHER" id="PTHR32502:SF8">
    <property type="entry name" value="N-ACETYLGALACTOSAMINE PERMEASE IIC COMPONENT 1"/>
    <property type="match status" value="1"/>
</dbReference>
<accession>A0ABT7HIT5</accession>
<keyword evidence="3" id="KW-1003">Cell membrane</keyword>
<comment type="subcellular location">
    <subcellularLocation>
        <location evidence="1">Cell membrane</location>
        <topology evidence="1">Multi-pass membrane protein</topology>
    </subcellularLocation>
</comment>
<evidence type="ECO:0000313" key="10">
    <source>
        <dbReference type="EMBL" id="MDK9580074.1"/>
    </source>
</evidence>
<evidence type="ECO:0000256" key="8">
    <source>
        <dbReference type="ARBA" id="ARBA00023136"/>
    </source>
</evidence>
<name>A0ABT7HIT5_9FUSO</name>
<evidence type="ECO:0000256" key="4">
    <source>
        <dbReference type="ARBA" id="ARBA00022597"/>
    </source>
</evidence>
<dbReference type="Proteomes" id="UP001225134">
    <property type="component" value="Unassembled WGS sequence"/>
</dbReference>
<sequence>MHLTMLQIVLIGLWTGICWTGMLLGTYTFRSIILATGVGVILGDIQTGLAVGAISELAFMGFGVGAGGTVPPSPLGPGIVGALIAITTKTSPVVAFTLSIPFAIAFQFLQTALYVVMSGIAEAAKRAIQEGKFAKFRLYSNSTFILFFICGTILGMLCAGASSTVKVLVDALPPLIVHSLKLAGNLLPAIGFATILSVMTKKELMPYMIIGYVAIAYLELPIMAVAFIGLVAAMFYFFKKDTNVKKEDAGEFEDGI</sequence>
<dbReference type="InterPro" id="IPR050303">
    <property type="entry name" value="GatZ_KbaZ_carbometab"/>
</dbReference>
<dbReference type="EMBL" id="JASSPP010000001">
    <property type="protein sequence ID" value="MDK9580074.1"/>
    <property type="molecule type" value="Genomic_DNA"/>
</dbReference>
<dbReference type="RefSeq" id="WP_285152473.1">
    <property type="nucleotide sequence ID" value="NZ_JASSPP010000001.1"/>
</dbReference>
<dbReference type="InterPro" id="IPR004700">
    <property type="entry name" value="PTS_IIC_man"/>
</dbReference>
<evidence type="ECO:0000256" key="1">
    <source>
        <dbReference type="ARBA" id="ARBA00004651"/>
    </source>
</evidence>
<evidence type="ECO:0000256" key="6">
    <source>
        <dbReference type="ARBA" id="ARBA00022692"/>
    </source>
</evidence>
<keyword evidence="7 9" id="KW-1133">Transmembrane helix</keyword>
<reference evidence="10 11" key="1">
    <citation type="submission" date="2023-06" db="EMBL/GenBank/DDBJ databases">
        <title>Antibody response to the Sneathia vaginalis cytopathogenic toxin A during pregnancy.</title>
        <authorList>
            <person name="Mccoy Z.T."/>
            <person name="Serrano M.G."/>
            <person name="Spaine K."/>
            <person name="Edwards D.J."/>
            <person name="Buck G.A."/>
            <person name="Jefferson K."/>
        </authorList>
    </citation>
    <scope>NUCLEOTIDE SEQUENCE [LARGE SCALE GENOMIC DNA]</scope>
    <source>
        <strain evidence="10 11">CCUG 42621</strain>
    </source>
</reference>
<keyword evidence="11" id="KW-1185">Reference proteome</keyword>
<gene>
    <name evidence="10" type="ORF">QQA45_00820</name>
</gene>
<feature type="transmembrane region" description="Helical" evidence="9">
    <location>
        <begin position="212"/>
        <end position="238"/>
    </location>
</feature>
<evidence type="ECO:0000256" key="9">
    <source>
        <dbReference type="SAM" id="Phobius"/>
    </source>
</evidence>
<dbReference type="PANTHER" id="PTHR32502">
    <property type="entry name" value="N-ACETYLGALACTOSAMINE PERMEASE II COMPONENT-RELATED"/>
    <property type="match status" value="1"/>
</dbReference>
<feature type="transmembrane region" description="Helical" evidence="9">
    <location>
        <begin position="6"/>
        <end position="25"/>
    </location>
</feature>
<evidence type="ECO:0000256" key="5">
    <source>
        <dbReference type="ARBA" id="ARBA00022683"/>
    </source>
</evidence>
<evidence type="ECO:0000256" key="3">
    <source>
        <dbReference type="ARBA" id="ARBA00022475"/>
    </source>
</evidence>
<feature type="transmembrane region" description="Helical" evidence="9">
    <location>
        <begin position="138"/>
        <end position="162"/>
    </location>
</feature>
<protein>
    <submittedName>
        <fullName evidence="10">PTS sugar transporter subunit IIC</fullName>
    </submittedName>
</protein>
<evidence type="ECO:0000313" key="11">
    <source>
        <dbReference type="Proteomes" id="UP001225134"/>
    </source>
</evidence>
<dbReference type="PROSITE" id="PS51106">
    <property type="entry name" value="PTS_EIIC_TYPE_4"/>
    <property type="match status" value="1"/>
</dbReference>
<evidence type="ECO:0000256" key="2">
    <source>
        <dbReference type="ARBA" id="ARBA00022448"/>
    </source>
</evidence>
<dbReference type="Pfam" id="PF03609">
    <property type="entry name" value="EII-Sor"/>
    <property type="match status" value="1"/>
</dbReference>
<keyword evidence="5" id="KW-0598">Phosphotransferase system</keyword>
<keyword evidence="2" id="KW-0813">Transport</keyword>
<feature type="transmembrane region" description="Helical" evidence="9">
    <location>
        <begin position="32"/>
        <end position="54"/>
    </location>
</feature>
<comment type="caution">
    <text evidence="10">The sequence shown here is derived from an EMBL/GenBank/DDBJ whole genome shotgun (WGS) entry which is preliminary data.</text>
</comment>
<proteinExistence type="predicted"/>
<feature type="transmembrane region" description="Helical" evidence="9">
    <location>
        <begin position="93"/>
        <end position="117"/>
    </location>
</feature>
<evidence type="ECO:0000256" key="7">
    <source>
        <dbReference type="ARBA" id="ARBA00022989"/>
    </source>
</evidence>
<feature type="transmembrane region" description="Helical" evidence="9">
    <location>
        <begin position="182"/>
        <end position="200"/>
    </location>
</feature>
<keyword evidence="6 9" id="KW-0812">Transmembrane</keyword>
<organism evidence="10 11">
    <name type="scientific">Sneathia sanguinegens</name>
    <dbReference type="NCBI Taxonomy" id="40543"/>
    <lineage>
        <taxon>Bacteria</taxon>
        <taxon>Fusobacteriati</taxon>
        <taxon>Fusobacteriota</taxon>
        <taxon>Fusobacteriia</taxon>
        <taxon>Fusobacteriales</taxon>
        <taxon>Leptotrichiaceae</taxon>
        <taxon>Sneathia</taxon>
    </lineage>
</organism>